<dbReference type="Proteomes" id="UP000054695">
    <property type="component" value="Unassembled WGS sequence"/>
</dbReference>
<evidence type="ECO:0000313" key="2">
    <source>
        <dbReference type="Proteomes" id="UP000054695"/>
    </source>
</evidence>
<sequence length="61" mass="7203">MFIYTAKYIDDIEMKQSSGNNLDSLFIWMLTQQEGKFGNHNGQITNNKTYLIEKKFRTSSY</sequence>
<organism evidence="1 2">
    <name type="scientific">Legionella bozemanae</name>
    <name type="common">Fluoribacter bozemanae</name>
    <dbReference type="NCBI Taxonomy" id="447"/>
    <lineage>
        <taxon>Bacteria</taxon>
        <taxon>Pseudomonadati</taxon>
        <taxon>Pseudomonadota</taxon>
        <taxon>Gammaproteobacteria</taxon>
        <taxon>Legionellales</taxon>
        <taxon>Legionellaceae</taxon>
        <taxon>Legionella</taxon>
    </lineage>
</organism>
<dbReference type="EMBL" id="LNXU01000019">
    <property type="protein sequence ID" value="KTC73202.1"/>
    <property type="molecule type" value="Genomic_DNA"/>
</dbReference>
<proteinExistence type="predicted"/>
<gene>
    <name evidence="1" type="ORF">Lboz_1848</name>
</gene>
<comment type="caution">
    <text evidence="1">The sequence shown here is derived from an EMBL/GenBank/DDBJ whole genome shotgun (WGS) entry which is preliminary data.</text>
</comment>
<protein>
    <submittedName>
        <fullName evidence="1">Uncharacterized protein</fullName>
    </submittedName>
</protein>
<reference evidence="1 2" key="1">
    <citation type="submission" date="2015-11" db="EMBL/GenBank/DDBJ databases">
        <title>Genomic analysis of 38 Legionella species identifies large and diverse effector repertoires.</title>
        <authorList>
            <person name="Burstein D."/>
            <person name="Amaro F."/>
            <person name="Zusman T."/>
            <person name="Lifshitz Z."/>
            <person name="Cohen O."/>
            <person name="Gilbert J.A."/>
            <person name="Pupko T."/>
            <person name="Shuman H.A."/>
            <person name="Segal G."/>
        </authorList>
    </citation>
    <scope>NUCLEOTIDE SEQUENCE [LARGE SCALE GENOMIC DNA]</scope>
    <source>
        <strain evidence="1 2">WIGA</strain>
    </source>
</reference>
<dbReference type="PATRIC" id="fig|447.4.peg.1966"/>
<accession>A0A0W0RQ61</accession>
<evidence type="ECO:0000313" key="1">
    <source>
        <dbReference type="EMBL" id="KTC73202.1"/>
    </source>
</evidence>
<keyword evidence="2" id="KW-1185">Reference proteome</keyword>
<name>A0A0W0RQ61_LEGBO</name>
<dbReference type="OrthoDB" id="5639786at2"/>
<dbReference type="AlphaFoldDB" id="A0A0W0RQ61"/>
<dbReference type="RefSeq" id="WP_058459490.1">
    <property type="nucleotide sequence ID" value="NZ_CAAAIY010000015.1"/>
</dbReference>